<dbReference type="RefSeq" id="WP_043847546.1">
    <property type="nucleotide sequence ID" value="NZ_AQQW01000034.1"/>
</dbReference>
<feature type="region of interest" description="Disordered" evidence="1">
    <location>
        <begin position="659"/>
        <end position="684"/>
    </location>
</feature>
<dbReference type="AlphaFoldDB" id="W4HER6"/>
<dbReference type="Gene3D" id="3.40.50.300">
    <property type="entry name" value="P-loop containing nucleotide triphosphate hydrolases"/>
    <property type="match status" value="1"/>
</dbReference>
<evidence type="ECO:0000313" key="5">
    <source>
        <dbReference type="Proteomes" id="UP000019063"/>
    </source>
</evidence>
<accession>W4HER6</accession>
<dbReference type="STRING" id="1379903.ATO8_21131"/>
<dbReference type="InterPro" id="IPR046454">
    <property type="entry name" value="GpA_endonuclease"/>
</dbReference>
<dbReference type="GO" id="GO:0016887">
    <property type="term" value="F:ATP hydrolysis activity"/>
    <property type="evidence" value="ECO:0007669"/>
    <property type="project" value="InterPro"/>
</dbReference>
<dbReference type="EMBL" id="AQQW01000034">
    <property type="protein sequence ID" value="ETW10641.1"/>
    <property type="molecule type" value="Genomic_DNA"/>
</dbReference>
<evidence type="ECO:0000259" key="3">
    <source>
        <dbReference type="Pfam" id="PF20454"/>
    </source>
</evidence>
<dbReference type="InterPro" id="IPR046453">
    <property type="entry name" value="GpA_ATPase"/>
</dbReference>
<dbReference type="eggNOG" id="COG5525">
    <property type="taxonomic scope" value="Bacteria"/>
</dbReference>
<protein>
    <submittedName>
        <fullName evidence="4">Terminase GpA</fullName>
    </submittedName>
</protein>
<dbReference type="Proteomes" id="UP000019063">
    <property type="component" value="Unassembled WGS sequence"/>
</dbReference>
<gene>
    <name evidence="4" type="ORF">ATO8_21131</name>
</gene>
<dbReference type="Pfam" id="PF05876">
    <property type="entry name" value="GpA_ATPase"/>
    <property type="match status" value="1"/>
</dbReference>
<evidence type="ECO:0000256" key="1">
    <source>
        <dbReference type="SAM" id="MobiDB-lite"/>
    </source>
</evidence>
<keyword evidence="5" id="KW-1185">Reference proteome</keyword>
<comment type="caution">
    <text evidence="4">The sequence shown here is derived from an EMBL/GenBank/DDBJ whole genome shotgun (WGS) entry which is preliminary data.</text>
</comment>
<evidence type="ECO:0000313" key="4">
    <source>
        <dbReference type="EMBL" id="ETW10641.1"/>
    </source>
</evidence>
<sequence>MGFLAPAEAVVAQAIAQAIAPPPPPDITRWCEENIVFDARSPMPGPFDSSRFAFLREIHEVLSPEHASREVTLRGSAQWGKTVSVIQPTLAEWHEYTPLDSLIVHPTGSAASEWVNNKWMPMRRQAPGLIRVFGSGRGENRDNTFNQETLDRNGSIKVASAGSPADLTGTSRRLVIMDDVSKFEPSEKGDPEKLAESRASGYEDAKILRVSTAMIKGTCRITLAYERSDQRLYHVPCPHCGHEQPLTWENFRRNLDPERLHAAHFTCDSCQDAIRHGDKERIVRLGRWVRHNPNGGHPGFHLWRAYAPQRDWGSIAAEYAQVMGWSRIDAPSASLDDATSIEAASVPRKGKATAPVVSAAIEQVFWNDVLGLPYEQATDAPDWEQLRDRTENAEPGEVLERGVLPATGFIFAAGVDCQDDRMEAQLVAFGPNRRRWVIDYKVIAHHIGDEEGRAQLNALLKQKWRTEFGLGFALDILAIDGGAYTDDVWSWAKTHPWSRVIIVKGSSAQNGPLMVPQKFERRKDGKAKRAQKRAFNLNVSSLKAGLYGHLDKEVPEERGFTQFARDLGDEYYRMLTAETRVLRRNKVGVMTSTWVLVEPTRRNEALDTMNYAEAGALRKGWASMTDDQWDALAVERGGAPEAPQGDLFDAELPLAAAASPAIPKTKPADDPGARLLKVLNRNDD</sequence>
<name>W4HER6_9RHOB</name>
<evidence type="ECO:0000259" key="2">
    <source>
        <dbReference type="Pfam" id="PF05876"/>
    </source>
</evidence>
<feature type="domain" description="Terminase large subunit GpA endonuclease" evidence="3">
    <location>
        <begin position="363"/>
        <end position="618"/>
    </location>
</feature>
<organism evidence="4 5">
    <name type="scientific">Roseivivax marinus</name>
    <dbReference type="NCBI Taxonomy" id="1379903"/>
    <lineage>
        <taxon>Bacteria</taxon>
        <taxon>Pseudomonadati</taxon>
        <taxon>Pseudomonadota</taxon>
        <taxon>Alphaproteobacteria</taxon>
        <taxon>Rhodobacterales</taxon>
        <taxon>Roseobacteraceae</taxon>
        <taxon>Roseivivax</taxon>
    </lineage>
</organism>
<dbReference type="GO" id="GO:0004519">
    <property type="term" value="F:endonuclease activity"/>
    <property type="evidence" value="ECO:0007669"/>
    <property type="project" value="InterPro"/>
</dbReference>
<dbReference type="InterPro" id="IPR027417">
    <property type="entry name" value="P-loop_NTPase"/>
</dbReference>
<dbReference type="Pfam" id="PF20454">
    <property type="entry name" value="GpA_nuclease"/>
    <property type="match status" value="1"/>
</dbReference>
<reference evidence="4 5" key="1">
    <citation type="journal article" date="2014" name="Antonie Van Leeuwenhoek">
        <title>Roseivivax atlanticus sp. nov., isolated from surface seawater of the Atlantic Ocean.</title>
        <authorList>
            <person name="Li G."/>
            <person name="Lai Q."/>
            <person name="Liu X."/>
            <person name="Sun F."/>
            <person name="Shao Z."/>
        </authorList>
    </citation>
    <scope>NUCLEOTIDE SEQUENCE [LARGE SCALE GENOMIC DNA]</scope>
    <source>
        <strain evidence="4 5">22II-s10s</strain>
    </source>
</reference>
<dbReference type="PATRIC" id="fig|1317118.6.peg.4323"/>
<proteinExistence type="predicted"/>
<feature type="domain" description="Phage terminase large subunit GpA ATPase" evidence="2">
    <location>
        <begin position="41"/>
        <end position="288"/>
    </location>
</feature>